<name>A0A4R2K076_9PSEU</name>
<organism evidence="1 2">
    <name type="scientific">Actinocrispum wychmicini</name>
    <dbReference type="NCBI Taxonomy" id="1213861"/>
    <lineage>
        <taxon>Bacteria</taxon>
        <taxon>Bacillati</taxon>
        <taxon>Actinomycetota</taxon>
        <taxon>Actinomycetes</taxon>
        <taxon>Pseudonocardiales</taxon>
        <taxon>Pseudonocardiaceae</taxon>
        <taxon>Actinocrispum</taxon>
    </lineage>
</organism>
<protein>
    <submittedName>
        <fullName evidence="1">Uncharacterized protein</fullName>
    </submittedName>
</protein>
<gene>
    <name evidence="1" type="ORF">EV192_1021133</name>
</gene>
<evidence type="ECO:0000313" key="1">
    <source>
        <dbReference type="EMBL" id="TCO62989.1"/>
    </source>
</evidence>
<accession>A0A4R2K076</accession>
<dbReference type="Proteomes" id="UP000295680">
    <property type="component" value="Unassembled WGS sequence"/>
</dbReference>
<reference evidence="1 2" key="1">
    <citation type="submission" date="2019-03" db="EMBL/GenBank/DDBJ databases">
        <title>Genomic Encyclopedia of Type Strains, Phase IV (KMG-IV): sequencing the most valuable type-strain genomes for metagenomic binning, comparative biology and taxonomic classification.</title>
        <authorList>
            <person name="Goeker M."/>
        </authorList>
    </citation>
    <scope>NUCLEOTIDE SEQUENCE [LARGE SCALE GENOMIC DNA]</scope>
    <source>
        <strain evidence="1 2">DSM 45934</strain>
    </source>
</reference>
<evidence type="ECO:0000313" key="2">
    <source>
        <dbReference type="Proteomes" id="UP000295680"/>
    </source>
</evidence>
<comment type="caution">
    <text evidence="1">The sequence shown here is derived from an EMBL/GenBank/DDBJ whole genome shotgun (WGS) entry which is preliminary data.</text>
</comment>
<keyword evidence="2" id="KW-1185">Reference proteome</keyword>
<sequence>MTARAIHTRNSLGVSTMLLYEDLARARMLEAEQAASKLRLVRRLTAAKRWNRVSKWAAKRAARASSL</sequence>
<dbReference type="EMBL" id="SLWS01000002">
    <property type="protein sequence ID" value="TCO62989.1"/>
    <property type="molecule type" value="Genomic_DNA"/>
</dbReference>
<dbReference type="AlphaFoldDB" id="A0A4R2K076"/>
<proteinExistence type="predicted"/>